<dbReference type="InterPro" id="IPR009045">
    <property type="entry name" value="Zn_M74/Hedgehog-like"/>
</dbReference>
<feature type="transmembrane region" description="Helical" evidence="1">
    <location>
        <begin position="12"/>
        <end position="32"/>
    </location>
</feature>
<accession>A0A0N7LZ80</accession>
<keyword evidence="1" id="KW-1133">Transmembrane helix</keyword>
<dbReference type="OrthoDB" id="655954at2"/>
<keyword evidence="3" id="KW-1185">Reference proteome</keyword>
<evidence type="ECO:0000256" key="1">
    <source>
        <dbReference type="SAM" id="Phobius"/>
    </source>
</evidence>
<feature type="transmembrane region" description="Helical" evidence="1">
    <location>
        <begin position="39"/>
        <end position="57"/>
    </location>
</feature>
<dbReference type="RefSeq" id="WP_058289238.1">
    <property type="nucleotide sequence ID" value="NZ_CYSD01000015.1"/>
</dbReference>
<gene>
    <name evidence="2" type="ORF">TRM7557_01128</name>
</gene>
<evidence type="ECO:0000313" key="2">
    <source>
        <dbReference type="EMBL" id="CUH76921.1"/>
    </source>
</evidence>
<dbReference type="AlphaFoldDB" id="A0A0N7LZ80"/>
<dbReference type="EMBL" id="CYSD01000015">
    <property type="protein sequence ID" value="CUH76921.1"/>
    <property type="molecule type" value="Genomic_DNA"/>
</dbReference>
<evidence type="ECO:0000313" key="3">
    <source>
        <dbReference type="Proteomes" id="UP000052022"/>
    </source>
</evidence>
<keyword evidence="1" id="KW-0472">Membrane</keyword>
<dbReference type="SUPFAM" id="SSF55166">
    <property type="entry name" value="Hedgehog/DD-peptidase"/>
    <property type="match status" value="1"/>
</dbReference>
<dbReference type="STRING" id="928856.SAMN04488049_10680"/>
<reference evidence="2 3" key="1">
    <citation type="submission" date="2015-09" db="EMBL/GenBank/DDBJ databases">
        <authorList>
            <consortium name="Swine Surveillance"/>
        </authorList>
    </citation>
    <scope>NUCLEOTIDE SEQUENCE [LARGE SCALE GENOMIC DNA]</scope>
    <source>
        <strain evidence="2 3">CECT 7557</strain>
    </source>
</reference>
<organism evidence="2 3">
    <name type="scientific">Tritonibacter multivorans</name>
    <dbReference type="NCBI Taxonomy" id="928856"/>
    <lineage>
        <taxon>Bacteria</taxon>
        <taxon>Pseudomonadati</taxon>
        <taxon>Pseudomonadota</taxon>
        <taxon>Alphaproteobacteria</taxon>
        <taxon>Rhodobacterales</taxon>
        <taxon>Paracoccaceae</taxon>
        <taxon>Tritonibacter</taxon>
    </lineage>
</organism>
<keyword evidence="1" id="KW-0812">Transmembrane</keyword>
<sequence length="253" mass="28393">MFKSISKPAFHILIVVLLTALTQVGGLAWLLSRLLRRKFLGFVALYAALSFASLWAAPLGGRMAVSCVSDSPLQVQSWFYCLSNRTYVRPELADVLEDAAAAVDAAYPGTETLMLDGNLPFLDGFPLLPHLSHDDGKKADLAFYYRDGKGGYLPGRTKSPIGFFAFEDGPTDCRAQWPTLRWDLGWLQPYWPSWEIDEARTAKLIEALAADSRVGKILLEPHLKDRLNLNHPKIRFQGCRAARHDDHIHMQLR</sequence>
<dbReference type="Proteomes" id="UP000052022">
    <property type="component" value="Unassembled WGS sequence"/>
</dbReference>
<dbReference type="Gene3D" id="3.30.1380.10">
    <property type="match status" value="1"/>
</dbReference>
<protein>
    <submittedName>
        <fullName evidence="2">Uncharacterized protein</fullName>
    </submittedName>
</protein>
<proteinExistence type="predicted"/>
<name>A0A0N7LZ80_9RHOB</name>